<sequence>MNKFETERRFAQRMKDNYPPGTRIMLLQMGDDPRPIEPNTRGTVRAVDDMGTLHCDFDNGRQLGVVPGEDSFRRLTDQELAEEQEISETQDFGMKMQ</sequence>
<dbReference type="Proteomes" id="UP001477672">
    <property type="component" value="Unassembled WGS sequence"/>
</dbReference>
<protein>
    <submittedName>
        <fullName evidence="2">DUF4314 domain-containing protein</fullName>
    </submittedName>
</protein>
<organism evidence="2 3">
    <name type="scientific">Ruthenibacterium intestinale</name>
    <dbReference type="NCBI Taxonomy" id="3133163"/>
    <lineage>
        <taxon>Bacteria</taxon>
        <taxon>Bacillati</taxon>
        <taxon>Bacillota</taxon>
        <taxon>Clostridia</taxon>
        <taxon>Eubacteriales</taxon>
        <taxon>Oscillospiraceae</taxon>
        <taxon>Ruthenibacterium</taxon>
    </lineage>
</organism>
<dbReference type="InterPro" id="IPR025463">
    <property type="entry name" value="DUF4314"/>
</dbReference>
<keyword evidence="3" id="KW-1185">Reference proteome</keyword>
<name>A0ABV1GGY0_9FIRM</name>
<gene>
    <name evidence="2" type="ORF">WMO24_11380</name>
</gene>
<evidence type="ECO:0000313" key="3">
    <source>
        <dbReference type="Proteomes" id="UP001477672"/>
    </source>
</evidence>
<reference evidence="2 3" key="1">
    <citation type="submission" date="2024-03" db="EMBL/GenBank/DDBJ databases">
        <title>Human intestinal bacterial collection.</title>
        <authorList>
            <person name="Pauvert C."/>
            <person name="Hitch T.C.A."/>
            <person name="Clavel T."/>
        </authorList>
    </citation>
    <scope>NUCLEOTIDE SEQUENCE [LARGE SCALE GENOMIC DNA]</scope>
    <source>
        <strain evidence="2 3">CLA-JM-H11</strain>
    </source>
</reference>
<dbReference type="EMBL" id="JBBMFA010000101">
    <property type="protein sequence ID" value="MEQ2521024.1"/>
    <property type="molecule type" value="Genomic_DNA"/>
</dbReference>
<comment type="caution">
    <text evidence="2">The sequence shown here is derived from an EMBL/GenBank/DDBJ whole genome shotgun (WGS) entry which is preliminary data.</text>
</comment>
<evidence type="ECO:0000259" key="1">
    <source>
        <dbReference type="Pfam" id="PF14192"/>
    </source>
</evidence>
<dbReference type="Pfam" id="PF14192">
    <property type="entry name" value="DUF4314"/>
    <property type="match status" value="1"/>
</dbReference>
<feature type="domain" description="DUF4314" evidence="1">
    <location>
        <begin position="12"/>
        <end position="74"/>
    </location>
</feature>
<dbReference type="RefSeq" id="WP_349216565.1">
    <property type="nucleotide sequence ID" value="NZ_JBBMFA010000101.1"/>
</dbReference>
<proteinExistence type="predicted"/>
<evidence type="ECO:0000313" key="2">
    <source>
        <dbReference type="EMBL" id="MEQ2521024.1"/>
    </source>
</evidence>
<accession>A0ABV1GGY0</accession>